<reference evidence="11 12" key="1">
    <citation type="submission" date="2018-04" db="EMBL/GenBank/DDBJ databases">
        <authorList>
            <person name="Vogel A."/>
        </authorList>
    </citation>
    <scope>NUCLEOTIDE SEQUENCE [LARGE SCALE GENOMIC DNA]</scope>
</reference>
<dbReference type="InterPro" id="IPR054722">
    <property type="entry name" value="PolX-like_BBD"/>
</dbReference>
<accession>A0A484K6X3</accession>
<comment type="similarity">
    <text evidence="2 9">Belongs to the glycosyl hydrolase 28 family.</text>
</comment>
<keyword evidence="4" id="KW-0964">Secreted</keyword>
<dbReference type="PANTHER" id="PTHR31375">
    <property type="match status" value="1"/>
</dbReference>
<evidence type="ECO:0000256" key="1">
    <source>
        <dbReference type="ARBA" id="ARBA00004191"/>
    </source>
</evidence>
<comment type="subcellular location">
    <subcellularLocation>
        <location evidence="1">Secreted</location>
        <location evidence="1">Cell wall</location>
    </subcellularLocation>
</comment>
<dbReference type="SMART" id="SM00710">
    <property type="entry name" value="PbH1"/>
    <property type="match status" value="5"/>
</dbReference>
<evidence type="ECO:0000256" key="6">
    <source>
        <dbReference type="ARBA" id="ARBA00023295"/>
    </source>
</evidence>
<feature type="active site" evidence="8">
    <location>
        <position position="664"/>
    </location>
</feature>
<dbReference type="SUPFAM" id="SSF51126">
    <property type="entry name" value="Pectin lyase-like"/>
    <property type="match status" value="1"/>
</dbReference>
<dbReference type="GO" id="GO:0005975">
    <property type="term" value="P:carbohydrate metabolic process"/>
    <property type="evidence" value="ECO:0007669"/>
    <property type="project" value="InterPro"/>
</dbReference>
<dbReference type="Pfam" id="PF14223">
    <property type="entry name" value="Retrotran_gag_2"/>
    <property type="match status" value="1"/>
</dbReference>
<dbReference type="Gene3D" id="2.160.20.10">
    <property type="entry name" value="Single-stranded right-handed beta-helix, Pectin lyase-like"/>
    <property type="match status" value="1"/>
</dbReference>
<evidence type="ECO:0000256" key="5">
    <source>
        <dbReference type="ARBA" id="ARBA00022801"/>
    </source>
</evidence>
<dbReference type="FunFam" id="2.160.20.10:FF:000004">
    <property type="entry name" value="Pectin lyase-like superfamily protein"/>
    <property type="match status" value="1"/>
</dbReference>
<proteinExistence type="inferred from homology"/>
<evidence type="ECO:0000256" key="8">
    <source>
        <dbReference type="PROSITE-ProRule" id="PRU10052"/>
    </source>
</evidence>
<dbReference type="InterPro" id="IPR006626">
    <property type="entry name" value="PbH1"/>
</dbReference>
<evidence type="ECO:0000256" key="3">
    <source>
        <dbReference type="ARBA" id="ARBA00022512"/>
    </source>
</evidence>
<keyword evidence="7" id="KW-0961">Cell wall biogenesis/degradation</keyword>
<dbReference type="PROSITE" id="PS00502">
    <property type="entry name" value="POLYGALACTURONASE"/>
    <property type="match status" value="1"/>
</dbReference>
<organism evidence="11 12">
    <name type="scientific">Cuscuta campestris</name>
    <dbReference type="NCBI Taxonomy" id="132261"/>
    <lineage>
        <taxon>Eukaryota</taxon>
        <taxon>Viridiplantae</taxon>
        <taxon>Streptophyta</taxon>
        <taxon>Embryophyta</taxon>
        <taxon>Tracheophyta</taxon>
        <taxon>Spermatophyta</taxon>
        <taxon>Magnoliopsida</taxon>
        <taxon>eudicotyledons</taxon>
        <taxon>Gunneridae</taxon>
        <taxon>Pentapetalae</taxon>
        <taxon>asterids</taxon>
        <taxon>lamiids</taxon>
        <taxon>Solanales</taxon>
        <taxon>Convolvulaceae</taxon>
        <taxon>Cuscuteae</taxon>
        <taxon>Cuscuta</taxon>
        <taxon>Cuscuta subgen. Grammica</taxon>
        <taxon>Cuscuta sect. Cleistogrammica</taxon>
    </lineage>
</organism>
<protein>
    <recommendedName>
        <fullName evidence="10">Retrovirus-related Pol polyprotein from transposon TNT 1-94-like beta-barrel domain-containing protein</fullName>
    </recommendedName>
</protein>
<dbReference type="InterPro" id="IPR012334">
    <property type="entry name" value="Pectin_lyas_fold"/>
</dbReference>
<evidence type="ECO:0000313" key="12">
    <source>
        <dbReference type="Proteomes" id="UP000595140"/>
    </source>
</evidence>
<evidence type="ECO:0000259" key="10">
    <source>
        <dbReference type="Pfam" id="PF22936"/>
    </source>
</evidence>
<evidence type="ECO:0000256" key="4">
    <source>
        <dbReference type="ARBA" id="ARBA00022525"/>
    </source>
</evidence>
<evidence type="ECO:0000313" key="11">
    <source>
        <dbReference type="EMBL" id="VFQ61701.1"/>
    </source>
</evidence>
<feature type="domain" description="Retrovirus-related Pol polyprotein from transposon TNT 1-94-like beta-barrel" evidence="10">
    <location>
        <begin position="227"/>
        <end position="305"/>
    </location>
</feature>
<dbReference type="GO" id="GO:0071555">
    <property type="term" value="P:cell wall organization"/>
    <property type="evidence" value="ECO:0007669"/>
    <property type="project" value="UniProtKB-KW"/>
</dbReference>
<dbReference type="InterPro" id="IPR000743">
    <property type="entry name" value="Glyco_hydro_28"/>
</dbReference>
<keyword evidence="5 9" id="KW-0378">Hydrolase</keyword>
<name>A0A484K6X3_9ASTE</name>
<dbReference type="Proteomes" id="UP000595140">
    <property type="component" value="Unassembled WGS sequence"/>
</dbReference>
<dbReference type="GO" id="GO:0004650">
    <property type="term" value="F:polygalacturonase activity"/>
    <property type="evidence" value="ECO:0007669"/>
    <property type="project" value="InterPro"/>
</dbReference>
<dbReference type="AlphaFoldDB" id="A0A484K6X3"/>
<dbReference type="InterPro" id="IPR011050">
    <property type="entry name" value="Pectin_lyase_fold/virulence"/>
</dbReference>
<dbReference type="Pfam" id="PF00295">
    <property type="entry name" value="Glyco_hydro_28"/>
    <property type="match status" value="1"/>
</dbReference>
<keyword evidence="3" id="KW-0134">Cell wall</keyword>
<gene>
    <name evidence="11" type="ORF">CCAM_LOCUS3477</name>
</gene>
<sequence length="827" mass="88786">MAEDGKFRIEKFDGTDFSWWRSQIEDLLVQKDLDVVLGDKPEKMSDADWAGLDRKTMSVIRRSLTKNVAFNILKEKTTKGIMDALSYMYEKPSAANKVFLITELVNIRMKEGTSVTEHINKLNSILTRLALVGIKFDDEVQALLLLSSLPDSWSGTVTSVTGSVGPDGFTFDHIRYLILGEDVRRKSSGESSGELFHVDRGRRNSRGFVSDEEVTLTCCEESNVDSWVMDSGASFHATHISEALQNLVIGDFGKVRLADDRALKVTGMGDMVLKTPVGFWTLKDVRVVPGLKKSLISVRQLDEQGHEVKFIDGQWKVVKGNLVMARGRKSGSLYMKKFVCAREKPRATGQTQDEQAWKSSRGLVRGISGSGSSRGALAKLPRRQWVRRTSIPVVGTSPENFLLSTESVFSQDVPGSGSVHQQWEPVGTGDESGADLAVTDGVDSAEFNVKTYGVKGDGTSDDSQAILKAWGEACKATTPSKLIIPAGKYMVGPMKLLGPCGNPVTFEGDGATFIAPTDLSLFKGQDGWILFYGIEGLTITGITLEGKGEIGWKTNNCKKSFSGNCKFLPINLNLGGLTNAVVKGVTSIDSKFFHMNVIQGKNVTLSDITITAPGDSENTDGIHIGRSTGVSILGATIKTGDDCVSLGDGSKQVNIENVKCGPGHGISIGSLGKYKDEQPVEGVTVKHCTLTGTTNGVRIKTWPASPEGSASGMHFEDVTMENVSNPILIDQEYCPWNQCTAGVPSKVKISDVSFKNIKGTSATKVVVKLACSKGVPCEKVEVGDINLEYHGTNGIAISECSNVKPTLSGKQSPAVCDGAGGGAAAPA</sequence>
<keyword evidence="6 9" id="KW-0326">Glycosidase</keyword>
<evidence type="ECO:0000256" key="9">
    <source>
        <dbReference type="RuleBase" id="RU361169"/>
    </source>
</evidence>
<dbReference type="Pfam" id="PF22936">
    <property type="entry name" value="Pol_BBD"/>
    <property type="match status" value="1"/>
</dbReference>
<dbReference type="EMBL" id="OOIL02000203">
    <property type="protein sequence ID" value="VFQ61701.1"/>
    <property type="molecule type" value="Genomic_DNA"/>
</dbReference>
<evidence type="ECO:0000256" key="2">
    <source>
        <dbReference type="ARBA" id="ARBA00008834"/>
    </source>
</evidence>
<evidence type="ECO:0000256" key="7">
    <source>
        <dbReference type="ARBA" id="ARBA00023316"/>
    </source>
</evidence>
<keyword evidence="12" id="KW-1185">Reference proteome</keyword>
<dbReference type="OrthoDB" id="187139at2759"/>